<sequence length="462" mass="51764">MLSALISTLGESPFVISMKGGWGTGKSTFLERLSFHLERKLKIPVVRMDAWQSDYIDDPLLAMTTALGDRLSIVEKGRTKRATAKVVTALAESAGKISLPALSILASAIVPGGGKVVDLASAMPELAEGLLGWDRARRSAEDRFRLSLAEARDALKNALESETESPLVIIVDELDRCRPDFAIKFLERVKHFFNVDGVCFLIATDNDNLPEAVNAVYGQGVDSEKYLRKFFDFEFNLPKPSMKDYADHLFQVFPGANDASPLLEFKKRLLNNLHVGSYRELLQNQPSTLDQAEYNIFFGEISRSFGFQLRDALQAHTILMAFVRTFPTRKTKFPFIDCYICCLRFKDPKQYRSLVNGDHPSAARALLSDLKKSITSIHAIAKFLSMHGDIDSFNWENELSNDSHKSLTLPLERLAYISLLARTTLHLKDRSRTFTFDVNEYINSVLGFTASFAELPDGGTDR</sequence>
<feature type="domain" description="KAP NTPase" evidence="1">
    <location>
        <begin position="6"/>
        <end position="254"/>
    </location>
</feature>
<dbReference type="CDD" id="cd01983">
    <property type="entry name" value="SIMIBI"/>
    <property type="match status" value="1"/>
</dbReference>
<dbReference type="InterPro" id="IPR027417">
    <property type="entry name" value="P-loop_NTPase"/>
</dbReference>
<organism evidence="2 3">
    <name type="scientific">Stenotrophomonas maltophilia</name>
    <name type="common">Pseudomonas maltophilia</name>
    <name type="synonym">Xanthomonas maltophilia</name>
    <dbReference type="NCBI Taxonomy" id="40324"/>
    <lineage>
        <taxon>Bacteria</taxon>
        <taxon>Pseudomonadati</taxon>
        <taxon>Pseudomonadota</taxon>
        <taxon>Gammaproteobacteria</taxon>
        <taxon>Lysobacterales</taxon>
        <taxon>Lysobacteraceae</taxon>
        <taxon>Stenotrophomonas</taxon>
        <taxon>Stenotrophomonas maltophilia group</taxon>
    </lineage>
</organism>
<dbReference type="Gene3D" id="3.40.50.300">
    <property type="entry name" value="P-loop containing nucleotide triphosphate hydrolases"/>
    <property type="match status" value="1"/>
</dbReference>
<evidence type="ECO:0000259" key="1">
    <source>
        <dbReference type="Pfam" id="PF07693"/>
    </source>
</evidence>
<dbReference type="InterPro" id="IPR011646">
    <property type="entry name" value="KAP_P-loop"/>
</dbReference>
<dbReference type="Pfam" id="PF07693">
    <property type="entry name" value="KAP_NTPase"/>
    <property type="match status" value="1"/>
</dbReference>
<dbReference type="EMBL" id="JADUNO010000015">
    <property type="protein sequence ID" value="MBH1639158.1"/>
    <property type="molecule type" value="Genomic_DNA"/>
</dbReference>
<comment type="caution">
    <text evidence="2">The sequence shown here is derived from an EMBL/GenBank/DDBJ whole genome shotgun (WGS) entry which is preliminary data.</text>
</comment>
<accession>A0AA40Y3Y9</accession>
<dbReference type="AlphaFoldDB" id="A0AA40Y3Y9"/>
<reference evidence="2" key="1">
    <citation type="submission" date="2020-11" db="EMBL/GenBank/DDBJ databases">
        <title>Enhanced detection system for hospital associated transmission using whole genome sequencing surveillance.</title>
        <authorList>
            <person name="Harrison L.H."/>
            <person name="Van Tyne D."/>
            <person name="Marsh J.W."/>
            <person name="Griffith M.P."/>
            <person name="Snyder D.J."/>
            <person name="Cooper V.S."/>
            <person name="Mustapha M."/>
        </authorList>
    </citation>
    <scope>NUCLEOTIDE SEQUENCE</scope>
    <source>
        <strain evidence="2">STEN00092</strain>
    </source>
</reference>
<evidence type="ECO:0000313" key="2">
    <source>
        <dbReference type="EMBL" id="MBH1639158.1"/>
    </source>
</evidence>
<gene>
    <name evidence="2" type="ORF">I5U57_06805</name>
</gene>
<dbReference type="SUPFAM" id="SSF52540">
    <property type="entry name" value="P-loop containing nucleoside triphosphate hydrolases"/>
    <property type="match status" value="1"/>
</dbReference>
<proteinExistence type="predicted"/>
<name>A0AA40Y3Y9_STEMA</name>
<protein>
    <recommendedName>
        <fullName evidence="1">KAP NTPase domain-containing protein</fullName>
    </recommendedName>
</protein>
<dbReference type="Proteomes" id="UP000616785">
    <property type="component" value="Unassembled WGS sequence"/>
</dbReference>
<evidence type="ECO:0000313" key="3">
    <source>
        <dbReference type="Proteomes" id="UP000616785"/>
    </source>
</evidence>